<evidence type="ECO:0000313" key="3">
    <source>
        <dbReference type="Proteomes" id="UP000253782"/>
    </source>
</evidence>
<dbReference type="SUPFAM" id="SSF53335">
    <property type="entry name" value="S-adenosyl-L-methionine-dependent methyltransferases"/>
    <property type="match status" value="1"/>
</dbReference>
<dbReference type="InterPro" id="IPR013216">
    <property type="entry name" value="Methyltransf_11"/>
</dbReference>
<accession>A0A369US08</accession>
<dbReference type="GO" id="GO:0032259">
    <property type="term" value="P:methylation"/>
    <property type="evidence" value="ECO:0007669"/>
    <property type="project" value="UniProtKB-KW"/>
</dbReference>
<dbReference type="EMBL" id="QQAH01000001">
    <property type="protein sequence ID" value="RDD83301.1"/>
    <property type="molecule type" value="Genomic_DNA"/>
</dbReference>
<evidence type="ECO:0000313" key="2">
    <source>
        <dbReference type="EMBL" id="RDD83301.1"/>
    </source>
</evidence>
<keyword evidence="3" id="KW-1185">Reference proteome</keyword>
<comment type="caution">
    <text evidence="2">The sequence shown here is derived from an EMBL/GenBank/DDBJ whole genome shotgun (WGS) entry which is preliminary data.</text>
</comment>
<reference evidence="2 3" key="1">
    <citation type="submission" date="2018-07" db="EMBL/GenBank/DDBJ databases">
        <title>Dyella tabacisoli L4-6T, whole genome shotgun sequence.</title>
        <authorList>
            <person name="Zhou X.-K."/>
            <person name="Li W.-J."/>
            <person name="Duan Y.-Q."/>
        </authorList>
    </citation>
    <scope>NUCLEOTIDE SEQUENCE [LARGE SCALE GENOMIC DNA]</scope>
    <source>
        <strain evidence="2 3">L4-6</strain>
    </source>
</reference>
<name>A0A369US08_9GAMM</name>
<dbReference type="GO" id="GO:0008757">
    <property type="term" value="F:S-adenosylmethionine-dependent methyltransferase activity"/>
    <property type="evidence" value="ECO:0007669"/>
    <property type="project" value="InterPro"/>
</dbReference>
<dbReference type="Proteomes" id="UP000253782">
    <property type="component" value="Unassembled WGS sequence"/>
</dbReference>
<gene>
    <name evidence="2" type="ORF">DVJ77_01505</name>
</gene>
<dbReference type="OrthoDB" id="5983563at2"/>
<dbReference type="CDD" id="cd02440">
    <property type="entry name" value="AdoMet_MTases"/>
    <property type="match status" value="1"/>
</dbReference>
<sequence>MSQRDNDIYASASLRGLLAEETAALSSDLLRCAGTHALWLTAVKRDTPPVLPLLGCWAQLRLAAEHYEGDLYARADELLPFIDDAFDLVLLRHALEVAPTAQSLLQEAIRVLAPGGMLVITGIHPLSGWMPWVYWHGRGQASSPKSPLKVERWLRRAELDIERVQRVGRCWPSAETTLQGEHVLGGGYVLIARKRRRMAMPIRLRPKAVSTRVHAGLAPGTRRSTVGE</sequence>
<protein>
    <submittedName>
        <fullName evidence="2">SAM-dependent methyltransferase</fullName>
    </submittedName>
</protein>
<dbReference type="InterPro" id="IPR029063">
    <property type="entry name" value="SAM-dependent_MTases_sf"/>
</dbReference>
<proteinExistence type="predicted"/>
<keyword evidence="2" id="KW-0489">Methyltransferase</keyword>
<evidence type="ECO:0000259" key="1">
    <source>
        <dbReference type="Pfam" id="PF08241"/>
    </source>
</evidence>
<dbReference type="AlphaFoldDB" id="A0A369US08"/>
<organism evidence="2 3">
    <name type="scientific">Dyella tabacisoli</name>
    <dbReference type="NCBI Taxonomy" id="2282381"/>
    <lineage>
        <taxon>Bacteria</taxon>
        <taxon>Pseudomonadati</taxon>
        <taxon>Pseudomonadota</taxon>
        <taxon>Gammaproteobacteria</taxon>
        <taxon>Lysobacterales</taxon>
        <taxon>Rhodanobacteraceae</taxon>
        <taxon>Dyella</taxon>
    </lineage>
</organism>
<keyword evidence="2" id="KW-0808">Transferase</keyword>
<dbReference type="Gene3D" id="3.40.50.150">
    <property type="entry name" value="Vaccinia Virus protein VP39"/>
    <property type="match status" value="1"/>
</dbReference>
<dbReference type="Pfam" id="PF08241">
    <property type="entry name" value="Methyltransf_11"/>
    <property type="match status" value="1"/>
</dbReference>
<feature type="domain" description="Methyltransferase type 11" evidence="1">
    <location>
        <begin position="62"/>
        <end position="120"/>
    </location>
</feature>
<dbReference type="RefSeq" id="WP_114843693.1">
    <property type="nucleotide sequence ID" value="NZ_JBHSPE010000001.1"/>
</dbReference>